<protein>
    <submittedName>
        <fullName evidence="2">SDR family oxidoreductase</fullName>
    </submittedName>
</protein>
<sequence length="249" mass="25580">MTRFQGKTVIVTGAASGIGKATAERFLAEGANLVAVDIERDALHTAFADGDRVLCHVADVGDDAACKNIAEAAGARFGGIDVLVNNAGVAPEGSITKTSPADFERVLRVNVLGVYALSRHAMPYLATARGSIVNTGSVSGLGGDWEKAAYNASKGAVTNLTRAMALDHGKQGVRVNAVAPTFTRTGMTEDYMDEKTVASFVERIPLGRIGEPEDLAAAIAFLASDDAGFISGVTLPVDGGLSASNGQPA</sequence>
<dbReference type="InterPro" id="IPR036291">
    <property type="entry name" value="NAD(P)-bd_dom_sf"/>
</dbReference>
<dbReference type="PRINTS" id="PR00080">
    <property type="entry name" value="SDRFAMILY"/>
</dbReference>
<dbReference type="InterPro" id="IPR002347">
    <property type="entry name" value="SDR_fam"/>
</dbReference>
<gene>
    <name evidence="2" type="ORF">NMP03_09500</name>
</gene>
<dbReference type="PANTHER" id="PTHR43975:SF2">
    <property type="entry name" value="EG:BACR7A4.14 PROTEIN-RELATED"/>
    <property type="match status" value="1"/>
</dbReference>
<dbReference type="SMART" id="SM00822">
    <property type="entry name" value="PKS_KR"/>
    <property type="match status" value="1"/>
</dbReference>
<dbReference type="Pfam" id="PF13561">
    <property type="entry name" value="adh_short_C2"/>
    <property type="match status" value="1"/>
</dbReference>
<dbReference type="InterPro" id="IPR057326">
    <property type="entry name" value="KR_dom"/>
</dbReference>
<dbReference type="PANTHER" id="PTHR43975">
    <property type="entry name" value="ZGC:101858"/>
    <property type="match status" value="1"/>
</dbReference>
<evidence type="ECO:0000313" key="2">
    <source>
        <dbReference type="EMBL" id="UUL81448.1"/>
    </source>
</evidence>
<reference evidence="2" key="1">
    <citation type="submission" date="2022-07" db="EMBL/GenBank/DDBJ databases">
        <title>Sphingomonas sp. nov., a novel bacterium isolated from the north slope of the Mount Everest.</title>
        <authorList>
            <person name="Cui X."/>
            <person name="Liu Y."/>
        </authorList>
    </citation>
    <scope>NUCLEOTIDE SEQUENCE</scope>
    <source>
        <strain evidence="2">S5-59</strain>
    </source>
</reference>
<name>A0ABY5L3B8_9SPHN</name>
<dbReference type="NCBIfam" id="NF005559">
    <property type="entry name" value="PRK07231.1"/>
    <property type="match status" value="1"/>
</dbReference>
<dbReference type="Gene3D" id="3.40.50.720">
    <property type="entry name" value="NAD(P)-binding Rossmann-like Domain"/>
    <property type="match status" value="1"/>
</dbReference>
<evidence type="ECO:0000313" key="3">
    <source>
        <dbReference type="Proteomes" id="UP001058533"/>
    </source>
</evidence>
<dbReference type="SUPFAM" id="SSF51735">
    <property type="entry name" value="NAD(P)-binding Rossmann-fold domains"/>
    <property type="match status" value="1"/>
</dbReference>
<dbReference type="Proteomes" id="UP001058533">
    <property type="component" value="Chromosome"/>
</dbReference>
<evidence type="ECO:0000259" key="1">
    <source>
        <dbReference type="SMART" id="SM00822"/>
    </source>
</evidence>
<dbReference type="InterPro" id="IPR020904">
    <property type="entry name" value="Sc_DH/Rdtase_CS"/>
</dbReference>
<dbReference type="EMBL" id="CP101740">
    <property type="protein sequence ID" value="UUL81448.1"/>
    <property type="molecule type" value="Genomic_DNA"/>
</dbReference>
<organism evidence="2 3">
    <name type="scientific">Sphingomonas qomolangmaensis</name>
    <dbReference type="NCBI Taxonomy" id="2918765"/>
    <lineage>
        <taxon>Bacteria</taxon>
        <taxon>Pseudomonadati</taxon>
        <taxon>Pseudomonadota</taxon>
        <taxon>Alphaproteobacteria</taxon>
        <taxon>Sphingomonadales</taxon>
        <taxon>Sphingomonadaceae</taxon>
        <taxon>Sphingomonas</taxon>
    </lineage>
</organism>
<accession>A0ABY5L3B8</accession>
<dbReference type="PRINTS" id="PR00081">
    <property type="entry name" value="GDHRDH"/>
</dbReference>
<dbReference type="RefSeq" id="WP_256505128.1">
    <property type="nucleotide sequence ID" value="NZ_CP101740.1"/>
</dbReference>
<keyword evidence="3" id="KW-1185">Reference proteome</keyword>
<dbReference type="PROSITE" id="PS00061">
    <property type="entry name" value="ADH_SHORT"/>
    <property type="match status" value="1"/>
</dbReference>
<feature type="domain" description="Ketoreductase" evidence="1">
    <location>
        <begin position="7"/>
        <end position="181"/>
    </location>
</feature>
<proteinExistence type="predicted"/>
<dbReference type="CDD" id="cd05233">
    <property type="entry name" value="SDR_c"/>
    <property type="match status" value="1"/>
</dbReference>